<dbReference type="SMART" id="SM00387">
    <property type="entry name" value="HATPase_c"/>
    <property type="match status" value="1"/>
</dbReference>
<reference evidence="13 14" key="1">
    <citation type="submission" date="2019-07" db="EMBL/GenBank/DDBJ databases">
        <title>Full genome sequence of Sphingomonas sp. 4R-6-7(HKS19).</title>
        <authorList>
            <person name="Im W.-T."/>
        </authorList>
    </citation>
    <scope>NUCLEOTIDE SEQUENCE [LARGE SCALE GENOMIC DNA]</scope>
    <source>
        <strain evidence="13 14">HKS19</strain>
    </source>
</reference>
<evidence type="ECO:0000256" key="4">
    <source>
        <dbReference type="ARBA" id="ARBA00022679"/>
    </source>
</evidence>
<feature type="modified residue" description="4-aspartylphosphate" evidence="7">
    <location>
        <position position="736"/>
    </location>
</feature>
<evidence type="ECO:0000256" key="5">
    <source>
        <dbReference type="ARBA" id="ARBA00022777"/>
    </source>
</evidence>
<dbReference type="AlphaFoldDB" id="A0A5B8LGD9"/>
<keyword evidence="5" id="KW-0418">Kinase</keyword>
<dbReference type="InterPro" id="IPR003594">
    <property type="entry name" value="HATPase_dom"/>
</dbReference>
<organism evidence="13 14">
    <name type="scientific">Sphingomonas panacisoli</name>
    <dbReference type="NCBI Taxonomy" id="1813879"/>
    <lineage>
        <taxon>Bacteria</taxon>
        <taxon>Pseudomonadati</taxon>
        <taxon>Pseudomonadota</taxon>
        <taxon>Alphaproteobacteria</taxon>
        <taxon>Sphingomonadales</taxon>
        <taxon>Sphingomonadaceae</taxon>
        <taxon>Sphingomonas</taxon>
    </lineage>
</organism>
<proteinExistence type="predicted"/>
<dbReference type="PROSITE" id="PS50110">
    <property type="entry name" value="RESPONSE_REGULATORY"/>
    <property type="match status" value="1"/>
</dbReference>
<accession>A0A5B8LGD9</accession>
<keyword evidence="14" id="KW-1185">Reference proteome</keyword>
<feature type="transmembrane region" description="Helical" evidence="9">
    <location>
        <begin position="394"/>
        <end position="416"/>
    </location>
</feature>
<feature type="chain" id="PRO_5023088714" description="histidine kinase" evidence="10">
    <location>
        <begin position="21"/>
        <end position="809"/>
    </location>
</feature>
<evidence type="ECO:0000313" key="13">
    <source>
        <dbReference type="EMBL" id="QDZ07277.1"/>
    </source>
</evidence>
<dbReference type="Gene3D" id="1.25.40.10">
    <property type="entry name" value="Tetratricopeptide repeat domain"/>
    <property type="match status" value="2"/>
</dbReference>
<sequence>MTVRRLHLLIVMLCAVLAGAAPVAAQTARTASFEAAVADARASMMTDPNQAIGKAQTARKIATADTGPDRAVEIATTQWLEGEAHLRLNDPGAAGPLIEAAYATLKELPATKLKGDVLRSRGGYHATAGKIAAALSDYQAAFEIYRTINDTRSEAIALLGIAALYQDATDYESALKKYNQALDIYRGDPQLLVAMYNNRGDMLKELERYPAAEADFRAALKLARDLDSTVLQAQILRNLAWTQLRAGKLAAADQTVAEGFRLPRDRDSAGSTALFWSVAAQASLQRGNLDQARAQIERAFADEKVTEPTMTWWQAHKTAFDIYKKLGQSDRALVHLEALKQLDDNSSKVAASANTALMGARFDSANQDLKIAKLQGDQAKRAAEYERAKALTQFWIFVGSGITAAVIIGMLGFGLVTIRKSRDQVRAANVDLASTNVALGKALAAKTEFLATTSHEIRTPLNGILGMTQVMLADQKLDAGTRDRINVVHGAGVSMRALVDDILDVAKMETGNLTVEKAPVDLPAMLRDVSRMWEDQARAKGLTFDLDVSAAPSRIESDPARLRQVAFNLLSNALKFTQTGSIHVSSTVIAGADGEQVAIVVRDTGIGVPTEKLDLIFESFRQADAGTTRQFGGTGLGLAICRNIAHAMGGDVTVESVEGQGSTFTFAVPLVRVAEEVPVEAEEGGAALLIVDKNPISRAMLKTLFTPRVPAIRIAGSITDAAAAIAEGGIDRVLTDELTIAMDGDAIDGVRALAGVPLSLLWTNPNDDDRARFAAAGVDQLIAKPIAGAALVKEIVTATYQDDIDSRAA</sequence>
<dbReference type="Pfam" id="PF00512">
    <property type="entry name" value="HisKA"/>
    <property type="match status" value="1"/>
</dbReference>
<comment type="catalytic activity">
    <reaction evidence="1">
        <text>ATP + protein L-histidine = ADP + protein N-phospho-L-histidine.</text>
        <dbReference type="EC" id="2.7.13.3"/>
    </reaction>
</comment>
<keyword evidence="9" id="KW-1133">Transmembrane helix</keyword>
<dbReference type="SUPFAM" id="SSF52172">
    <property type="entry name" value="CheY-like"/>
    <property type="match status" value="1"/>
</dbReference>
<dbReference type="OrthoDB" id="9801651at2"/>
<evidence type="ECO:0000256" key="7">
    <source>
        <dbReference type="PROSITE-ProRule" id="PRU00169"/>
    </source>
</evidence>
<dbReference type="SMART" id="SM00388">
    <property type="entry name" value="HisKA"/>
    <property type="match status" value="1"/>
</dbReference>
<feature type="repeat" description="TPR" evidence="8">
    <location>
        <begin position="155"/>
        <end position="188"/>
    </location>
</feature>
<dbReference type="CDD" id="cd00082">
    <property type="entry name" value="HisKA"/>
    <property type="match status" value="1"/>
</dbReference>
<evidence type="ECO:0000256" key="2">
    <source>
        <dbReference type="ARBA" id="ARBA00012438"/>
    </source>
</evidence>
<dbReference type="EMBL" id="CP042306">
    <property type="protein sequence ID" value="QDZ07277.1"/>
    <property type="molecule type" value="Genomic_DNA"/>
</dbReference>
<dbReference type="InterPro" id="IPR011006">
    <property type="entry name" value="CheY-like_superfamily"/>
</dbReference>
<evidence type="ECO:0000256" key="6">
    <source>
        <dbReference type="ARBA" id="ARBA00023012"/>
    </source>
</evidence>
<evidence type="ECO:0000259" key="12">
    <source>
        <dbReference type="PROSITE" id="PS50110"/>
    </source>
</evidence>
<dbReference type="Gene3D" id="1.10.287.130">
    <property type="match status" value="1"/>
</dbReference>
<dbReference type="SMART" id="SM00028">
    <property type="entry name" value="TPR"/>
    <property type="match status" value="4"/>
</dbReference>
<dbReference type="FunFam" id="3.30.565.10:FF:000010">
    <property type="entry name" value="Sensor histidine kinase RcsC"/>
    <property type="match status" value="1"/>
</dbReference>
<dbReference type="PROSITE" id="PS50005">
    <property type="entry name" value="TPR"/>
    <property type="match status" value="1"/>
</dbReference>
<protein>
    <recommendedName>
        <fullName evidence="2">histidine kinase</fullName>
        <ecNumber evidence="2">2.7.13.3</ecNumber>
    </recommendedName>
</protein>
<evidence type="ECO:0000313" key="14">
    <source>
        <dbReference type="Proteomes" id="UP000315673"/>
    </source>
</evidence>
<keyword evidence="4" id="KW-0808">Transferase</keyword>
<dbReference type="InterPro" id="IPR003661">
    <property type="entry name" value="HisK_dim/P_dom"/>
</dbReference>
<dbReference type="InterPro" id="IPR036097">
    <property type="entry name" value="HisK_dim/P_sf"/>
</dbReference>
<keyword evidence="9" id="KW-0472">Membrane</keyword>
<keyword evidence="8" id="KW-0802">TPR repeat</keyword>
<keyword evidence="6" id="KW-0902">Two-component regulatory system</keyword>
<name>A0A5B8LGD9_9SPHN</name>
<evidence type="ECO:0000256" key="1">
    <source>
        <dbReference type="ARBA" id="ARBA00000085"/>
    </source>
</evidence>
<dbReference type="KEGG" id="spai:FPZ24_07125"/>
<keyword evidence="3 7" id="KW-0597">Phosphoprotein</keyword>
<dbReference type="InterPro" id="IPR019734">
    <property type="entry name" value="TPR_rpt"/>
</dbReference>
<evidence type="ECO:0000256" key="10">
    <source>
        <dbReference type="SAM" id="SignalP"/>
    </source>
</evidence>
<dbReference type="GO" id="GO:0000155">
    <property type="term" value="F:phosphorelay sensor kinase activity"/>
    <property type="evidence" value="ECO:0007669"/>
    <property type="project" value="InterPro"/>
</dbReference>
<feature type="signal peptide" evidence="10">
    <location>
        <begin position="1"/>
        <end position="20"/>
    </location>
</feature>
<dbReference type="SUPFAM" id="SSF55874">
    <property type="entry name" value="ATPase domain of HSP90 chaperone/DNA topoisomerase II/histidine kinase"/>
    <property type="match status" value="1"/>
</dbReference>
<dbReference type="SUPFAM" id="SSF48452">
    <property type="entry name" value="TPR-like"/>
    <property type="match status" value="2"/>
</dbReference>
<evidence type="ECO:0000256" key="9">
    <source>
        <dbReference type="SAM" id="Phobius"/>
    </source>
</evidence>
<dbReference type="InterPro" id="IPR001789">
    <property type="entry name" value="Sig_transdc_resp-reg_receiver"/>
</dbReference>
<dbReference type="SUPFAM" id="SSF47384">
    <property type="entry name" value="Homodimeric domain of signal transducing histidine kinase"/>
    <property type="match status" value="1"/>
</dbReference>
<feature type="domain" description="Response regulatory" evidence="12">
    <location>
        <begin position="687"/>
        <end position="799"/>
    </location>
</feature>
<evidence type="ECO:0000256" key="3">
    <source>
        <dbReference type="ARBA" id="ARBA00022553"/>
    </source>
</evidence>
<dbReference type="InterPro" id="IPR036890">
    <property type="entry name" value="HATPase_C_sf"/>
</dbReference>
<gene>
    <name evidence="13" type="ORF">FPZ24_07125</name>
</gene>
<dbReference type="Pfam" id="PF02518">
    <property type="entry name" value="HATPase_c"/>
    <property type="match status" value="1"/>
</dbReference>
<dbReference type="Gene3D" id="3.40.50.2300">
    <property type="match status" value="1"/>
</dbReference>
<dbReference type="PROSITE" id="PS50109">
    <property type="entry name" value="HIS_KIN"/>
    <property type="match status" value="1"/>
</dbReference>
<dbReference type="RefSeq" id="WP_146570551.1">
    <property type="nucleotide sequence ID" value="NZ_CP042306.1"/>
</dbReference>
<dbReference type="Pfam" id="PF13424">
    <property type="entry name" value="TPR_12"/>
    <property type="match status" value="2"/>
</dbReference>
<dbReference type="InterPro" id="IPR011990">
    <property type="entry name" value="TPR-like_helical_dom_sf"/>
</dbReference>
<evidence type="ECO:0000256" key="8">
    <source>
        <dbReference type="PROSITE-ProRule" id="PRU00339"/>
    </source>
</evidence>
<keyword evidence="10" id="KW-0732">Signal</keyword>
<dbReference type="PANTHER" id="PTHR43047:SF64">
    <property type="entry name" value="HISTIDINE KINASE CONTAINING CHEY-HOMOLOGOUS RECEIVER DOMAIN AND PAS DOMAIN-RELATED"/>
    <property type="match status" value="1"/>
</dbReference>
<dbReference type="InterPro" id="IPR005467">
    <property type="entry name" value="His_kinase_dom"/>
</dbReference>
<dbReference type="Gene3D" id="3.30.565.10">
    <property type="entry name" value="Histidine kinase-like ATPase, C-terminal domain"/>
    <property type="match status" value="1"/>
</dbReference>
<dbReference type="PRINTS" id="PR00344">
    <property type="entry name" value="BCTRLSENSOR"/>
</dbReference>
<evidence type="ECO:0000259" key="11">
    <source>
        <dbReference type="PROSITE" id="PS50109"/>
    </source>
</evidence>
<dbReference type="EC" id="2.7.13.3" evidence="2"/>
<keyword evidence="9" id="KW-0812">Transmembrane</keyword>
<feature type="domain" description="Histidine kinase" evidence="11">
    <location>
        <begin position="452"/>
        <end position="672"/>
    </location>
</feature>
<dbReference type="InterPro" id="IPR004358">
    <property type="entry name" value="Sig_transdc_His_kin-like_C"/>
</dbReference>
<dbReference type="Proteomes" id="UP000315673">
    <property type="component" value="Chromosome"/>
</dbReference>
<dbReference type="CDD" id="cd16922">
    <property type="entry name" value="HATPase_EvgS-ArcB-TorS-like"/>
    <property type="match status" value="1"/>
</dbReference>
<dbReference type="PANTHER" id="PTHR43047">
    <property type="entry name" value="TWO-COMPONENT HISTIDINE PROTEIN KINASE"/>
    <property type="match status" value="1"/>
</dbReference>